<feature type="transmembrane region" description="Helical" evidence="6">
    <location>
        <begin position="311"/>
        <end position="330"/>
    </location>
</feature>
<evidence type="ECO:0000313" key="8">
    <source>
        <dbReference type="EMBL" id="AUT66763.1"/>
    </source>
</evidence>
<feature type="transmembrane region" description="Helical" evidence="6">
    <location>
        <begin position="92"/>
        <end position="111"/>
    </location>
</feature>
<evidence type="ECO:0000256" key="5">
    <source>
        <dbReference type="ARBA" id="ARBA00023136"/>
    </source>
</evidence>
<dbReference type="PANTHER" id="PTHR43791">
    <property type="entry name" value="PERMEASE-RELATED"/>
    <property type="match status" value="1"/>
</dbReference>
<evidence type="ECO:0000259" key="7">
    <source>
        <dbReference type="PROSITE" id="PS50850"/>
    </source>
</evidence>
<keyword evidence="3 6" id="KW-0812">Transmembrane</keyword>
<dbReference type="Gene3D" id="1.20.1250.20">
    <property type="entry name" value="MFS general substrate transporter like domains"/>
    <property type="match status" value="2"/>
</dbReference>
<feature type="transmembrane region" description="Helical" evidence="6">
    <location>
        <begin position="370"/>
        <end position="393"/>
    </location>
</feature>
<dbReference type="InterPro" id="IPR020846">
    <property type="entry name" value="MFS_dom"/>
</dbReference>
<gene>
    <name evidence="8" type="ORF">C2L65_45155</name>
</gene>
<dbReference type="OrthoDB" id="5441967at2"/>
<keyword evidence="2" id="KW-0813">Transport</keyword>
<evidence type="ECO:0000313" key="9">
    <source>
        <dbReference type="Proteomes" id="UP000243502"/>
    </source>
</evidence>
<dbReference type="AlphaFoldDB" id="A0A2I8F4Q1"/>
<dbReference type="GO" id="GO:0022857">
    <property type="term" value="F:transmembrane transporter activity"/>
    <property type="evidence" value="ECO:0007669"/>
    <property type="project" value="InterPro"/>
</dbReference>
<accession>A0A2I8F4Q1</accession>
<dbReference type="Proteomes" id="UP000243502">
    <property type="component" value="Chromosome 4"/>
</dbReference>
<proteinExistence type="predicted"/>
<keyword evidence="5 6" id="KW-0472">Membrane</keyword>
<evidence type="ECO:0000256" key="3">
    <source>
        <dbReference type="ARBA" id="ARBA00022692"/>
    </source>
</evidence>
<dbReference type="CDD" id="cd17319">
    <property type="entry name" value="MFS_ExuT_GudP_like"/>
    <property type="match status" value="1"/>
</dbReference>
<dbReference type="InterPro" id="IPR011701">
    <property type="entry name" value="MFS"/>
</dbReference>
<dbReference type="PROSITE" id="PS50850">
    <property type="entry name" value="MFS"/>
    <property type="match status" value="1"/>
</dbReference>
<comment type="subcellular location">
    <subcellularLocation>
        <location evidence="1">Membrane</location>
        <topology evidence="1">Multi-pass membrane protein</topology>
    </subcellularLocation>
</comment>
<dbReference type="FunFam" id="1.20.1250.20:FF:000018">
    <property type="entry name" value="MFS transporter permease"/>
    <property type="match status" value="1"/>
</dbReference>
<feature type="transmembrane region" description="Helical" evidence="6">
    <location>
        <begin position="281"/>
        <end position="299"/>
    </location>
</feature>
<dbReference type="KEGG" id="pter:C2L65_45155"/>
<dbReference type="RefSeq" id="WP_042309047.1">
    <property type="nucleotide sequence ID" value="NZ_CP026114.1"/>
</dbReference>
<reference evidence="8 9" key="1">
    <citation type="submission" date="2018-01" db="EMBL/GenBank/DDBJ databases">
        <title>Species boundaries and ecological features among Paraburkholderia terrae DSMZ17804T, P. hospita DSMZ17164T and P. caribensis DSMZ13236T.</title>
        <authorList>
            <person name="Pratama A.A."/>
        </authorList>
    </citation>
    <scope>NUCLEOTIDE SEQUENCE [LARGE SCALE GENOMIC DNA]</scope>
    <source>
        <strain evidence="8 9">DSM 17804</strain>
    </source>
</reference>
<evidence type="ECO:0000256" key="2">
    <source>
        <dbReference type="ARBA" id="ARBA00022448"/>
    </source>
</evidence>
<evidence type="ECO:0000256" key="6">
    <source>
        <dbReference type="SAM" id="Phobius"/>
    </source>
</evidence>
<sequence length="441" mass="47619">MATYPQESTVEERAYRKAFYRIIPFLFICYVFAYMDRINIGFAKLQMSQTLGLSDAAFGLAAGIFFIGYVPFEVPSNLLLARVGARRTFGRILVLWGLATIGTAFVQGAGTLQTMRFFLGIFEAGLAPGILFYLTLWFGPRRLGRVLAVFMSSAALAGIIGSPLSTFIMTRMDGSAGLFGWQWMFVIEGIPPVLLGLAAYATLADRPNDAHWLTSEEKSAIVGSLDTVASPTVHTTISAFRDPIVYAMSLCYFGIICGLYAIAFWLPTAIAAAGAGTTQSIGWFGAIPYIVAVVFMYSLGRLSDTYGERIYVSAVPAMLAAAFLALSVWSHGNFTLSMILISLATGCIYGSYGVFWTIPSEYFGSKAAPGGLALINTIGLLGGFASPACIGWVKSRTHSLDAPLLLLAGVILLSSFGLLALRIRLRKSEAFHQTTVRLESQ</sequence>
<organism evidence="8 9">
    <name type="scientific">Paraburkholderia terrae</name>
    <dbReference type="NCBI Taxonomy" id="311230"/>
    <lineage>
        <taxon>Bacteria</taxon>
        <taxon>Pseudomonadati</taxon>
        <taxon>Pseudomonadota</taxon>
        <taxon>Betaproteobacteria</taxon>
        <taxon>Burkholderiales</taxon>
        <taxon>Burkholderiaceae</taxon>
        <taxon>Paraburkholderia</taxon>
    </lineage>
</organism>
<protein>
    <submittedName>
        <fullName evidence="8">MFS transporter</fullName>
    </submittedName>
</protein>
<feature type="transmembrane region" description="Helical" evidence="6">
    <location>
        <begin position="250"/>
        <end position="275"/>
    </location>
</feature>
<feature type="transmembrane region" description="Helical" evidence="6">
    <location>
        <begin position="146"/>
        <end position="169"/>
    </location>
</feature>
<feature type="transmembrane region" description="Helical" evidence="6">
    <location>
        <begin position="56"/>
        <end position="80"/>
    </location>
</feature>
<feature type="transmembrane region" description="Helical" evidence="6">
    <location>
        <begin position="405"/>
        <end position="423"/>
    </location>
</feature>
<dbReference type="Pfam" id="PF07690">
    <property type="entry name" value="MFS_1"/>
    <property type="match status" value="1"/>
</dbReference>
<evidence type="ECO:0000256" key="1">
    <source>
        <dbReference type="ARBA" id="ARBA00004141"/>
    </source>
</evidence>
<dbReference type="SUPFAM" id="SSF103473">
    <property type="entry name" value="MFS general substrate transporter"/>
    <property type="match status" value="1"/>
</dbReference>
<evidence type="ECO:0000256" key="4">
    <source>
        <dbReference type="ARBA" id="ARBA00022989"/>
    </source>
</evidence>
<dbReference type="EMBL" id="CP026114">
    <property type="protein sequence ID" value="AUT66763.1"/>
    <property type="molecule type" value="Genomic_DNA"/>
</dbReference>
<feature type="domain" description="Major facilitator superfamily (MFS) profile" evidence="7">
    <location>
        <begin position="22"/>
        <end position="426"/>
    </location>
</feature>
<dbReference type="PANTHER" id="PTHR43791:SF100">
    <property type="entry name" value="SUGAR TRANSPORTER"/>
    <property type="match status" value="1"/>
</dbReference>
<dbReference type="GO" id="GO:0005886">
    <property type="term" value="C:plasma membrane"/>
    <property type="evidence" value="ECO:0007669"/>
    <property type="project" value="TreeGrafter"/>
</dbReference>
<feature type="transmembrane region" description="Helical" evidence="6">
    <location>
        <begin position="181"/>
        <end position="203"/>
    </location>
</feature>
<dbReference type="InterPro" id="IPR036259">
    <property type="entry name" value="MFS_trans_sf"/>
</dbReference>
<feature type="transmembrane region" description="Helical" evidence="6">
    <location>
        <begin position="18"/>
        <end position="36"/>
    </location>
</feature>
<feature type="transmembrane region" description="Helical" evidence="6">
    <location>
        <begin position="336"/>
        <end position="358"/>
    </location>
</feature>
<keyword evidence="4 6" id="KW-1133">Transmembrane helix</keyword>
<name>A0A2I8F4Q1_9BURK</name>
<feature type="transmembrane region" description="Helical" evidence="6">
    <location>
        <begin position="117"/>
        <end position="139"/>
    </location>
</feature>